<dbReference type="CDD" id="cd07944">
    <property type="entry name" value="DRE_TIM_HOA_like"/>
    <property type="match status" value="1"/>
</dbReference>
<dbReference type="EC" id="4.1.3.39" evidence="3"/>
<dbReference type="PANTHER" id="PTHR10277">
    <property type="entry name" value="HOMOCITRATE SYNTHASE-RELATED"/>
    <property type="match status" value="1"/>
</dbReference>
<evidence type="ECO:0000259" key="2">
    <source>
        <dbReference type="PROSITE" id="PS50991"/>
    </source>
</evidence>
<organism evidence="3">
    <name type="scientific">Vibrio alginolyticus</name>
    <dbReference type="NCBI Taxonomy" id="663"/>
    <lineage>
        <taxon>Bacteria</taxon>
        <taxon>Pseudomonadati</taxon>
        <taxon>Pseudomonadota</taxon>
        <taxon>Gammaproteobacteria</taxon>
        <taxon>Vibrionales</taxon>
        <taxon>Vibrionaceae</taxon>
        <taxon>Vibrio</taxon>
    </lineage>
</organism>
<dbReference type="GO" id="GO:0003852">
    <property type="term" value="F:2-isopropylmalate synthase activity"/>
    <property type="evidence" value="ECO:0007669"/>
    <property type="project" value="TreeGrafter"/>
</dbReference>
<accession>A0A1W6TML3</accession>
<dbReference type="PROSITE" id="PS50991">
    <property type="entry name" value="PYR_CT"/>
    <property type="match status" value="1"/>
</dbReference>
<dbReference type="InterPro" id="IPR050073">
    <property type="entry name" value="2-IPM_HCS-like"/>
</dbReference>
<dbReference type="InterPro" id="IPR000891">
    <property type="entry name" value="PYR_CT"/>
</dbReference>
<name>A0A1W6TML3_VIBAL</name>
<dbReference type="SUPFAM" id="SSF51569">
    <property type="entry name" value="Aldolase"/>
    <property type="match status" value="1"/>
</dbReference>
<proteinExistence type="predicted"/>
<dbReference type="EMBL" id="CP017902">
    <property type="protein sequence ID" value="ARP17085.1"/>
    <property type="molecule type" value="Genomic_DNA"/>
</dbReference>
<keyword evidence="3" id="KW-0456">Lyase</keyword>
<dbReference type="Pfam" id="PF00682">
    <property type="entry name" value="HMGL-like"/>
    <property type="match status" value="1"/>
</dbReference>
<evidence type="ECO:0000313" key="3">
    <source>
        <dbReference type="EMBL" id="ARP17085.1"/>
    </source>
</evidence>
<dbReference type="GO" id="GO:0008701">
    <property type="term" value="F:4-hydroxy-2-oxovalerate aldolase activity"/>
    <property type="evidence" value="ECO:0007669"/>
    <property type="project" value="UniProtKB-EC"/>
</dbReference>
<dbReference type="AlphaFoldDB" id="A0A1W6TML3"/>
<dbReference type="PANTHER" id="PTHR10277:SF9">
    <property type="entry name" value="2-ISOPROPYLMALATE SYNTHASE 1, CHLOROPLASTIC-RELATED"/>
    <property type="match status" value="1"/>
</dbReference>
<dbReference type="GO" id="GO:0009098">
    <property type="term" value="P:L-leucine biosynthetic process"/>
    <property type="evidence" value="ECO:0007669"/>
    <property type="project" value="TreeGrafter"/>
</dbReference>
<keyword evidence="1" id="KW-0464">Manganese</keyword>
<dbReference type="InterPro" id="IPR013785">
    <property type="entry name" value="Aldolase_TIM"/>
</dbReference>
<gene>
    <name evidence="3" type="ORF">K05K4_01890</name>
</gene>
<feature type="domain" description="Pyruvate carboxyltransferase" evidence="2">
    <location>
        <begin position="2"/>
        <end position="261"/>
    </location>
</feature>
<sequence length="536" mass="59288">MQKILDCTLRDGGYYNHWDFSPEVVDAYLTAVAKAKIDYVELGLRNYPKSVYSGPFAYTTEEFLNTLHLPKGPTYGVMVDAKTLLDAGKPVVAAINDLFVPAQESKVDLVRIAAHFNEAEQCESMIKAFKEMGYIVGLNLMQAGGKPSEVIAEKVQAVAKANPDVIYFADSLGNMDSAEVTRIAEIVKQNWDGDIGIHTHNNMGQAMSNTMTARSNGVTWLDVTVTGMGRGAGNAQTENLLAELDGLDKYLPTAIYELVIRHFEPMQRRYGWGSSLLYYLGAKNDIHPTYIQNMLSNPNYGTEEIVGAIEHLKKLEGTTSYNGDVLEEALTVGKISQPTESQSDLSGIFSGKEILLVTNTPNAATHRVAIETYIKTRKPIVIGINTKHEINTELFDYFAVSHNSKYLSESSHYSEVAKPVFLPKNRFDEDELSKFSNISMIDYSSTIEKDTLTAHKNYCTLPYDNTAAYALCIAFIGQAQKISLVGFDGYDVTDRRQMEMNEIFSMVSQQFGSTSIQALTPTTYPVKAGSIYAPAI</sequence>
<evidence type="ECO:0000256" key="1">
    <source>
        <dbReference type="ARBA" id="ARBA00023211"/>
    </source>
</evidence>
<dbReference type="RefSeq" id="WP_047009436.1">
    <property type="nucleotide sequence ID" value="NZ_CP017889.1"/>
</dbReference>
<dbReference type="Gene3D" id="3.20.20.70">
    <property type="entry name" value="Aldolase class I"/>
    <property type="match status" value="1"/>
</dbReference>
<reference evidence="3" key="1">
    <citation type="submission" date="2016-10" db="EMBL/GenBank/DDBJ databases">
        <title>The High Quality Genome of Vibrio alginolyticus K01M1.</title>
        <authorList>
            <person name="Wendling C."/>
            <person name="Chibani C.M."/>
            <person name="Hertel R."/>
            <person name="Sproer C."/>
            <person name="Bunk B."/>
            <person name="Overmann J."/>
            <person name="Roth O."/>
            <person name="Liesegang H."/>
        </authorList>
    </citation>
    <scope>NUCLEOTIDE SEQUENCE</scope>
    <source>
        <strain evidence="3">K05K4</strain>
    </source>
</reference>
<protein>
    <submittedName>
        <fullName evidence="3">4-hydroxy-2-oxovalerate aldolase</fullName>
        <ecNumber evidence="3">4.1.3.39</ecNumber>
    </submittedName>
</protein>